<dbReference type="SMART" id="SM00325">
    <property type="entry name" value="RhoGEF"/>
    <property type="match status" value="1"/>
</dbReference>
<dbReference type="PROSITE" id="PS50010">
    <property type="entry name" value="DH_2"/>
    <property type="match status" value="1"/>
</dbReference>
<dbReference type="Gene3D" id="1.20.900.10">
    <property type="entry name" value="Dbl homology (DH) domain"/>
    <property type="match status" value="1"/>
</dbReference>
<dbReference type="AlphaFoldDB" id="A0AAV7Z7H4"/>
<reference evidence="5" key="1">
    <citation type="submission" date="2022-08" db="EMBL/GenBank/DDBJ databases">
        <title>Novel sulphate-reducing endosymbionts in the free-living metamonad Anaeramoeba.</title>
        <authorList>
            <person name="Jerlstrom-Hultqvist J."/>
            <person name="Cepicka I."/>
            <person name="Gallot-Lavallee L."/>
            <person name="Salas-Leiva D."/>
            <person name="Curtis B.A."/>
            <person name="Zahonova K."/>
            <person name="Pipaliya S."/>
            <person name="Dacks J."/>
            <person name="Roger A.J."/>
        </authorList>
    </citation>
    <scope>NUCLEOTIDE SEQUENCE</scope>
    <source>
        <strain evidence="5">Busselton2</strain>
    </source>
</reference>
<proteinExistence type="predicted"/>
<evidence type="ECO:0000313" key="6">
    <source>
        <dbReference type="Proteomes" id="UP001146793"/>
    </source>
</evidence>
<gene>
    <name evidence="5" type="ORF">M0812_17210</name>
</gene>
<keyword evidence="1" id="KW-0175">Coiled coil</keyword>
<feature type="compositionally biased region" description="Basic residues" evidence="2">
    <location>
        <begin position="59"/>
        <end position="77"/>
    </location>
</feature>
<name>A0AAV7Z7H4_9EUKA</name>
<evidence type="ECO:0000256" key="2">
    <source>
        <dbReference type="SAM" id="MobiDB-lite"/>
    </source>
</evidence>
<accession>A0AAV7Z7H4</accession>
<dbReference type="Gene3D" id="2.30.29.30">
    <property type="entry name" value="Pleckstrin-homology domain (PH domain)/Phosphotyrosine-binding domain (PTB)"/>
    <property type="match status" value="1"/>
</dbReference>
<evidence type="ECO:0000256" key="1">
    <source>
        <dbReference type="SAM" id="Coils"/>
    </source>
</evidence>
<protein>
    <submittedName>
        <fullName evidence="5">Faciogenital dysplasia protein</fullName>
    </submittedName>
</protein>
<feature type="region of interest" description="Disordered" evidence="2">
    <location>
        <begin position="957"/>
        <end position="979"/>
    </location>
</feature>
<dbReference type="SUPFAM" id="SSF50729">
    <property type="entry name" value="PH domain-like"/>
    <property type="match status" value="1"/>
</dbReference>
<dbReference type="EMBL" id="JANTQA010000033">
    <property type="protein sequence ID" value="KAJ3438031.1"/>
    <property type="molecule type" value="Genomic_DNA"/>
</dbReference>
<sequence>MSLEQNPELQTNLIKNSKPLQSPTPKKSSTTRLWRGVKTNNKRPKKLYKTSSSPLIKKSDKKPRPRHAILAPRKHSQGIRIKFQKEEDPKTTITTEKEKEKDKEEKKEQEKEKEQKTYNQSTWHLDTKSPTKKMTRSVSEEIKPNFKQSSKTHNARKLRRKTFHQKTIEKRVEEIEKKSSNLIQISRFKKLIMEQVNKVDEKNNEIEALKETQERHELGKLHLKERIFKLEQANKDHSEIIKSVDLLIGSKNIELEKKESQVPNLEEQKTKIRDFIERQNTTQEELNDRIETLHKELKAEEKRNQEKEQKEQELNEMVHKLRQQLKEKQSQMERQNSLYEMEKTQSLDEFEKEKTTLGNLIRSLTDEKDHEKKEYETIVKQQEQKIKTYEEDLQNKINEFGRYQQQMEELNNKDNNQERKIKKKNVSFQNYLIVENENFKINQIPKLKTKVINWKKQSILFKKNFQTLSSKNKKLLMKNEIQIKELTEQSEEKDKKIKKLETKLASLTEENKSYETELKEKEKEIKIEKIKNEELKQMNLVISTKLENYQQIELLRLKEEKQQTTNYQECIEKMINVQTKLRTYLQQKKYNKSYQRVSTCKEIYSTEKEYVVRIKLLLENFLEPLKQFTEIPVKEINQIITELTIILNLSRKILSNLKNKIPKVKIKSKELIGKVFAQFSVAMLVYTTYVNRYSSFDSIIRENITKNEKLKKFLSEKKLQSDLKLGLFDLLISPVQRIPKYSLLLKSLKKNTLTTHPDYNYIDMALKQIVKQADILNKKRKQFSNLNQLFEISQKIHNNNNNKNDHGINLLNKPSRKFIWKTKITHFSEKIVRSRLAILFNDLLIFVKLKNPYSFFNESKDNYYYNLKFSLFFNKPLKIRDLKDEKLGDHLIEIISPNLKKHLIFKVENEKEKSKWIQKLNKLNNKQIQKSINLNNNNKKKDNNLKNIEIEMEKEKKDVKNNDNINTNVVEKENSSLDN</sequence>
<dbReference type="PANTHER" id="PTHR12673">
    <property type="entry name" value="FACIOGENITAL DYSPLASIA PROTEIN"/>
    <property type="match status" value="1"/>
</dbReference>
<dbReference type="CDD" id="cd00821">
    <property type="entry name" value="PH"/>
    <property type="match status" value="1"/>
</dbReference>
<dbReference type="InterPro" id="IPR035899">
    <property type="entry name" value="DBL_dom_sf"/>
</dbReference>
<dbReference type="GO" id="GO:0005737">
    <property type="term" value="C:cytoplasm"/>
    <property type="evidence" value="ECO:0007669"/>
    <property type="project" value="TreeGrafter"/>
</dbReference>
<feature type="region of interest" description="Disordered" evidence="2">
    <location>
        <begin position="1"/>
        <end position="162"/>
    </location>
</feature>
<dbReference type="Proteomes" id="UP001146793">
    <property type="component" value="Unassembled WGS sequence"/>
</dbReference>
<feature type="coiled-coil region" evidence="1">
    <location>
        <begin position="192"/>
        <end position="219"/>
    </location>
</feature>
<feature type="domain" description="DH" evidence="4">
    <location>
        <begin position="595"/>
        <end position="779"/>
    </location>
</feature>
<feature type="compositionally biased region" description="Basic residues" evidence="2">
    <location>
        <begin position="153"/>
        <end position="162"/>
    </location>
</feature>
<dbReference type="InterPro" id="IPR011993">
    <property type="entry name" value="PH-like_dom_sf"/>
</dbReference>
<dbReference type="InterPro" id="IPR051092">
    <property type="entry name" value="FYVE_RhoGEF_PH"/>
</dbReference>
<dbReference type="PROSITE" id="PS50003">
    <property type="entry name" value="PH_DOMAIN"/>
    <property type="match status" value="1"/>
</dbReference>
<dbReference type="Pfam" id="PF00621">
    <property type="entry name" value="RhoGEF"/>
    <property type="match status" value="1"/>
</dbReference>
<dbReference type="CDD" id="cd00160">
    <property type="entry name" value="RhoGEF"/>
    <property type="match status" value="1"/>
</dbReference>
<feature type="compositionally biased region" description="Polar residues" evidence="2">
    <location>
        <begin position="1"/>
        <end position="32"/>
    </location>
</feature>
<evidence type="ECO:0000259" key="4">
    <source>
        <dbReference type="PROSITE" id="PS50010"/>
    </source>
</evidence>
<feature type="compositionally biased region" description="Basic and acidic residues" evidence="2">
    <location>
        <begin position="83"/>
        <end position="116"/>
    </location>
</feature>
<feature type="coiled-coil region" evidence="1">
    <location>
        <begin position="476"/>
        <end position="538"/>
    </location>
</feature>
<dbReference type="InterPro" id="IPR001849">
    <property type="entry name" value="PH_domain"/>
</dbReference>
<comment type="caution">
    <text evidence="5">The sequence shown here is derived from an EMBL/GenBank/DDBJ whole genome shotgun (WGS) entry which is preliminary data.</text>
</comment>
<organism evidence="5 6">
    <name type="scientific">Anaeramoeba flamelloides</name>
    <dbReference type="NCBI Taxonomy" id="1746091"/>
    <lineage>
        <taxon>Eukaryota</taxon>
        <taxon>Metamonada</taxon>
        <taxon>Anaeramoebidae</taxon>
        <taxon>Anaeramoeba</taxon>
    </lineage>
</organism>
<dbReference type="SUPFAM" id="SSF48065">
    <property type="entry name" value="DBL homology domain (DH-domain)"/>
    <property type="match status" value="1"/>
</dbReference>
<dbReference type="InterPro" id="IPR000219">
    <property type="entry name" value="DH_dom"/>
</dbReference>
<feature type="domain" description="PH" evidence="3">
    <location>
        <begin position="833"/>
        <end position="925"/>
    </location>
</feature>
<feature type="compositionally biased region" description="Basic and acidic residues" evidence="2">
    <location>
        <begin position="970"/>
        <end position="979"/>
    </location>
</feature>
<dbReference type="GO" id="GO:0005085">
    <property type="term" value="F:guanyl-nucleotide exchange factor activity"/>
    <property type="evidence" value="ECO:0007669"/>
    <property type="project" value="InterPro"/>
</dbReference>
<evidence type="ECO:0000313" key="5">
    <source>
        <dbReference type="EMBL" id="KAJ3438031.1"/>
    </source>
</evidence>
<feature type="coiled-coil region" evidence="1">
    <location>
        <begin position="248"/>
        <end position="427"/>
    </location>
</feature>
<dbReference type="PANTHER" id="PTHR12673:SF159">
    <property type="entry name" value="LD03170P"/>
    <property type="match status" value="1"/>
</dbReference>
<evidence type="ECO:0000259" key="3">
    <source>
        <dbReference type="PROSITE" id="PS50003"/>
    </source>
</evidence>